<sequence length="145" mass="16045">MLQHDEIQRAEQAVHHIGRRNLPAAARRITNLMNGRDCQGQYEVAVAITETSASLMRLARPCEHSFFTVHPALALDTSHNGRSRLWAARFHAAITNDDHETAFALWHTIAHGDRSTVSKAIGCLAWVSSQYVAGTAPTAQPHPYL</sequence>
<dbReference type="RefSeq" id="WP_345035972.1">
    <property type="nucleotide sequence ID" value="NZ_BAAAYL010000001.1"/>
</dbReference>
<name>A0ABP6S997_9ACTN</name>
<protein>
    <submittedName>
        <fullName evidence="1">Uncharacterized protein</fullName>
    </submittedName>
</protein>
<evidence type="ECO:0000313" key="2">
    <source>
        <dbReference type="Proteomes" id="UP001499990"/>
    </source>
</evidence>
<evidence type="ECO:0000313" key="1">
    <source>
        <dbReference type="EMBL" id="GAA3371143.1"/>
    </source>
</evidence>
<proteinExistence type="predicted"/>
<comment type="caution">
    <text evidence="1">The sequence shown here is derived from an EMBL/GenBank/DDBJ whole genome shotgun (WGS) entry which is preliminary data.</text>
</comment>
<reference evidence="2" key="1">
    <citation type="journal article" date="2019" name="Int. J. Syst. Evol. Microbiol.">
        <title>The Global Catalogue of Microorganisms (GCM) 10K type strain sequencing project: providing services to taxonomists for standard genome sequencing and annotation.</title>
        <authorList>
            <consortium name="The Broad Institute Genomics Platform"/>
            <consortium name="The Broad Institute Genome Sequencing Center for Infectious Disease"/>
            <person name="Wu L."/>
            <person name="Ma J."/>
        </authorList>
    </citation>
    <scope>NUCLEOTIDE SEQUENCE [LARGE SCALE GENOMIC DNA]</scope>
    <source>
        <strain evidence="2">JCM 9651</strain>
    </source>
</reference>
<accession>A0ABP6S997</accession>
<organism evidence="1 2">
    <name type="scientific">Streptomyces sannanensis</name>
    <dbReference type="NCBI Taxonomy" id="285536"/>
    <lineage>
        <taxon>Bacteria</taxon>
        <taxon>Bacillati</taxon>
        <taxon>Actinomycetota</taxon>
        <taxon>Actinomycetes</taxon>
        <taxon>Kitasatosporales</taxon>
        <taxon>Streptomycetaceae</taxon>
        <taxon>Streptomyces</taxon>
    </lineage>
</organism>
<dbReference type="Proteomes" id="UP001499990">
    <property type="component" value="Unassembled WGS sequence"/>
</dbReference>
<dbReference type="EMBL" id="BAAAYL010000001">
    <property type="protein sequence ID" value="GAA3371143.1"/>
    <property type="molecule type" value="Genomic_DNA"/>
</dbReference>
<gene>
    <name evidence="1" type="ORF">GCM10020367_20620</name>
</gene>
<keyword evidence="2" id="KW-1185">Reference proteome</keyword>